<dbReference type="Pfam" id="PF10861">
    <property type="entry name" value="DUF2784"/>
    <property type="match status" value="1"/>
</dbReference>
<reference evidence="2 3" key="1">
    <citation type="submission" date="2017-07" db="EMBL/GenBank/DDBJ databases">
        <title>Mechanisms for carbon and nitrogen cycling indicate functional differentiation within the Candidate Phyla Radiation.</title>
        <authorList>
            <person name="Danczak R.E."/>
            <person name="Johnston M.D."/>
            <person name="Kenah C."/>
            <person name="Slattery M."/>
            <person name="Wrighton K.C."/>
            <person name="Wilkins M.J."/>
        </authorList>
    </citation>
    <scope>NUCLEOTIDE SEQUENCE [LARGE SCALE GENOMIC DNA]</scope>
    <source>
        <strain evidence="2">Athens1014_28</strain>
    </source>
</reference>
<accession>A0A554LKA5</accession>
<proteinExistence type="predicted"/>
<keyword evidence="1" id="KW-1133">Transmembrane helix</keyword>
<dbReference type="Proteomes" id="UP000316495">
    <property type="component" value="Unassembled WGS sequence"/>
</dbReference>
<protein>
    <recommendedName>
        <fullName evidence="4">DUF2784 domain-containing protein</fullName>
    </recommendedName>
</protein>
<evidence type="ECO:0008006" key="4">
    <source>
        <dbReference type="Google" id="ProtNLM"/>
    </source>
</evidence>
<feature type="transmembrane region" description="Helical" evidence="1">
    <location>
        <begin position="6"/>
        <end position="32"/>
    </location>
</feature>
<evidence type="ECO:0000313" key="2">
    <source>
        <dbReference type="EMBL" id="TSC93292.1"/>
    </source>
</evidence>
<keyword evidence="1" id="KW-0812">Transmembrane</keyword>
<feature type="transmembrane region" description="Helical" evidence="1">
    <location>
        <begin position="44"/>
        <end position="66"/>
    </location>
</feature>
<evidence type="ECO:0000313" key="3">
    <source>
        <dbReference type="Proteomes" id="UP000316495"/>
    </source>
</evidence>
<keyword evidence="1" id="KW-0472">Membrane</keyword>
<organism evidence="2 3">
    <name type="scientific">Candidatus Berkelbacteria bacterium Athens1014_28</name>
    <dbReference type="NCBI Taxonomy" id="2017145"/>
    <lineage>
        <taxon>Bacteria</taxon>
        <taxon>Candidatus Berkelbacteria</taxon>
    </lineage>
</organism>
<feature type="transmembrane region" description="Helical" evidence="1">
    <location>
        <begin position="98"/>
        <end position="120"/>
    </location>
</feature>
<comment type="caution">
    <text evidence="2">The sequence shown here is derived from an EMBL/GenBank/DDBJ whole genome shotgun (WGS) entry which is preliminary data.</text>
</comment>
<gene>
    <name evidence="2" type="ORF">Athens101428_710</name>
</gene>
<sequence>MNSYLILANLIALFHGFVVLPIITFGPIVLLLSKKRIKRLEKIFIYLGLPTVLSFVFSGGCFLTVWEQELRKTSGVSGYDGGFVRHYLGEIGIEFPDIATTIILTILLSAGFVKLIWNWWKDRKSI</sequence>
<dbReference type="EMBL" id="VMGN01000048">
    <property type="protein sequence ID" value="TSC93292.1"/>
    <property type="molecule type" value="Genomic_DNA"/>
</dbReference>
<dbReference type="InterPro" id="IPR021218">
    <property type="entry name" value="DUF2784"/>
</dbReference>
<evidence type="ECO:0000256" key="1">
    <source>
        <dbReference type="SAM" id="Phobius"/>
    </source>
</evidence>
<name>A0A554LKA5_9BACT</name>
<dbReference type="AlphaFoldDB" id="A0A554LKA5"/>